<dbReference type="SUPFAM" id="SSF54427">
    <property type="entry name" value="NTF2-like"/>
    <property type="match status" value="1"/>
</dbReference>
<evidence type="ECO:0000313" key="1">
    <source>
        <dbReference type="EMBL" id="KFL32657.1"/>
    </source>
</evidence>
<dbReference type="Gene3D" id="3.10.450.50">
    <property type="match status" value="1"/>
</dbReference>
<dbReference type="EMBL" id="JQGC01000001">
    <property type="protein sequence ID" value="KFL32657.1"/>
    <property type="molecule type" value="Genomic_DNA"/>
</dbReference>
<dbReference type="InterPro" id="IPR024507">
    <property type="entry name" value="AtzH-like"/>
</dbReference>
<comment type="caution">
    <text evidence="1">The sequence shown here is derived from an EMBL/GenBank/DDBJ whole genome shotgun (WGS) entry which is preliminary data.</text>
</comment>
<evidence type="ECO:0000313" key="2">
    <source>
        <dbReference type="Proteomes" id="UP000028981"/>
    </source>
</evidence>
<organism evidence="1 2">
    <name type="scientific">Devosia riboflavina</name>
    <dbReference type="NCBI Taxonomy" id="46914"/>
    <lineage>
        <taxon>Bacteria</taxon>
        <taxon>Pseudomonadati</taxon>
        <taxon>Pseudomonadota</taxon>
        <taxon>Alphaproteobacteria</taxon>
        <taxon>Hyphomicrobiales</taxon>
        <taxon>Devosiaceae</taxon>
        <taxon>Devosia</taxon>
    </lineage>
</organism>
<evidence type="ECO:0008006" key="3">
    <source>
        <dbReference type="Google" id="ProtNLM"/>
    </source>
</evidence>
<gene>
    <name evidence="1" type="ORF">JP75_00410</name>
</gene>
<protein>
    <recommendedName>
        <fullName evidence="3">DUF4440 domain-containing protein</fullName>
    </recommendedName>
</protein>
<dbReference type="InterPro" id="IPR032710">
    <property type="entry name" value="NTF2-like_dom_sf"/>
</dbReference>
<dbReference type="Pfam" id="PF11533">
    <property type="entry name" value="AtzH-like"/>
    <property type="match status" value="1"/>
</dbReference>
<dbReference type="STRING" id="46914.JP75_00410"/>
<name>A0A087M704_9HYPH</name>
<sequence>MIINDLQTVVAVRAAFDRYEAALLANDVPALDAFFLHRGDTVRFGVSEVQYGIDEIRAFRATQLPFTRELERVSIVTYGKEVATASTLFYRPDIPGQVGRQQQTWVLTEGGWKVAAAHVSMMPTTL</sequence>
<dbReference type="AlphaFoldDB" id="A0A087M704"/>
<dbReference type="OrthoDB" id="9791198at2"/>
<dbReference type="NCBIfam" id="NF033625">
    <property type="entry name" value="HpxZ"/>
    <property type="match status" value="1"/>
</dbReference>
<accession>A0A087M704</accession>
<dbReference type="Proteomes" id="UP000028981">
    <property type="component" value="Unassembled WGS sequence"/>
</dbReference>
<reference evidence="1 2" key="1">
    <citation type="submission" date="2014-08" db="EMBL/GenBank/DDBJ databases">
        <authorList>
            <person name="Hassan Y.I."/>
            <person name="Lepp D."/>
            <person name="Zhou T."/>
        </authorList>
    </citation>
    <scope>NUCLEOTIDE SEQUENCE [LARGE SCALE GENOMIC DNA]</scope>
    <source>
        <strain evidence="1 2">IFO13584</strain>
    </source>
</reference>
<proteinExistence type="predicted"/>
<keyword evidence="2" id="KW-1185">Reference proteome</keyword>
<dbReference type="RefSeq" id="WP_035077608.1">
    <property type="nucleotide sequence ID" value="NZ_JQGC01000001.1"/>
</dbReference>